<accession>A0A4P9VIP2</accession>
<evidence type="ECO:0000256" key="1">
    <source>
        <dbReference type="ARBA" id="ARBA00093464"/>
    </source>
</evidence>
<protein>
    <recommendedName>
        <fullName evidence="2">Macrodomain Ori protein</fullName>
    </recommendedName>
</protein>
<dbReference type="InterPro" id="IPR007335">
    <property type="entry name" value="DUF413"/>
</dbReference>
<evidence type="ECO:0000256" key="2">
    <source>
        <dbReference type="ARBA" id="ARBA00093628"/>
    </source>
</evidence>
<gene>
    <name evidence="3" type="ORF">B9G39_02530</name>
</gene>
<keyword evidence="4" id="KW-1185">Reference proteome</keyword>
<comment type="similarity">
    <text evidence="1">Belongs to the MaoP family.</text>
</comment>
<evidence type="ECO:0000313" key="4">
    <source>
        <dbReference type="Proteomes" id="UP000257039"/>
    </source>
</evidence>
<dbReference type="Pfam" id="PF04219">
    <property type="entry name" value="DUF413"/>
    <property type="match status" value="1"/>
</dbReference>
<proteinExistence type="inferred from homology"/>
<dbReference type="EMBL" id="NDXW01000001">
    <property type="protein sequence ID" value="RDH42406.1"/>
    <property type="molecule type" value="Genomic_DNA"/>
</dbReference>
<evidence type="ECO:0000313" key="3">
    <source>
        <dbReference type="EMBL" id="RDH42406.1"/>
    </source>
</evidence>
<comment type="caution">
    <text evidence="3">The sequence shown here is derived from an EMBL/GenBank/DDBJ whole genome shotgun (WGS) entry which is preliminary data.</text>
</comment>
<dbReference type="AlphaFoldDB" id="A0A4P9VIP2"/>
<reference evidence="3 4" key="1">
    <citation type="submission" date="2017-04" db="EMBL/GenBank/DDBJ databases">
        <title>Draft genome sequence of Zooshikella ganghwensis VG4 isolated from Red Sea sediments.</title>
        <authorList>
            <person name="Rehman Z."/>
            <person name="Alam I."/>
            <person name="Kamau A."/>
            <person name="Bajic V."/>
            <person name="Leiknes T."/>
        </authorList>
    </citation>
    <scope>NUCLEOTIDE SEQUENCE [LARGE SCALE GENOMIC DNA]</scope>
    <source>
        <strain evidence="3 4">VG4</strain>
    </source>
</reference>
<dbReference type="Proteomes" id="UP000257039">
    <property type="component" value="Unassembled WGS sequence"/>
</dbReference>
<sequence length="104" mass="11901">MSTATLSQSFNTVKRFFDDVHFPYGFQRSGFFSIRESNTLTSIGDALKALSEGSREPQSDEETNFVRVVRGEAAPSTFVEKTWMKYLNKINMEDAYTAVYFDED</sequence>
<organism evidence="3 4">
    <name type="scientific">Zooshikella ganghwensis</name>
    <dbReference type="NCBI Taxonomy" id="202772"/>
    <lineage>
        <taxon>Bacteria</taxon>
        <taxon>Pseudomonadati</taxon>
        <taxon>Pseudomonadota</taxon>
        <taxon>Gammaproteobacteria</taxon>
        <taxon>Oceanospirillales</taxon>
        <taxon>Zooshikellaceae</taxon>
        <taxon>Zooshikella</taxon>
    </lineage>
</organism>
<dbReference type="RefSeq" id="WP_094785917.1">
    <property type="nucleotide sequence ID" value="NZ_JAEVHG010000006.1"/>
</dbReference>
<name>A0A4P9VIP2_9GAMM</name>